<dbReference type="Gene3D" id="1.10.10.10">
    <property type="entry name" value="Winged helix-like DNA-binding domain superfamily/Winged helix DNA-binding domain"/>
    <property type="match status" value="1"/>
</dbReference>
<dbReference type="InterPro" id="IPR036388">
    <property type="entry name" value="WH-like_DNA-bd_sf"/>
</dbReference>
<sequence>MNFNNLRNKEKSLILRQNFRYWKMSSLENSGYFIIFQGFEEGNKLKNISGNGLKLYIYLGLHANNYEGIVWHSNKTIAKYFGKSERTIRGWMKELEELQLIKRMRLKYDGNVYTYLQPYISKYNNDADNEGILYFNDLQQLCFQSRFKSKVLNDKEYNIILFMANDFTVENPIKGKLIKKSDNDYFENKEFIFESSDGTIKLLLESNMSLDMIFKVILED</sequence>
<proteinExistence type="predicted"/>
<name>A0ABR8Q719_9CLOT</name>
<evidence type="ECO:0000313" key="2">
    <source>
        <dbReference type="Proteomes" id="UP000640335"/>
    </source>
</evidence>
<comment type="caution">
    <text evidence="1">The sequence shown here is derived from an EMBL/GenBank/DDBJ whole genome shotgun (WGS) entry which is preliminary data.</text>
</comment>
<dbReference type="Proteomes" id="UP000640335">
    <property type="component" value="Unassembled WGS sequence"/>
</dbReference>
<dbReference type="Pfam" id="PF13730">
    <property type="entry name" value="HTH_36"/>
    <property type="match status" value="1"/>
</dbReference>
<dbReference type="SUPFAM" id="SSF46785">
    <property type="entry name" value="Winged helix' DNA-binding domain"/>
    <property type="match status" value="1"/>
</dbReference>
<evidence type="ECO:0000313" key="1">
    <source>
        <dbReference type="EMBL" id="MBD7916218.1"/>
    </source>
</evidence>
<protein>
    <submittedName>
        <fullName evidence="1">Helix-turn-helix domain-containing protein</fullName>
    </submittedName>
</protein>
<organism evidence="1 2">
    <name type="scientific">Clostridium gallinarum</name>
    <dbReference type="NCBI Taxonomy" id="2762246"/>
    <lineage>
        <taxon>Bacteria</taxon>
        <taxon>Bacillati</taxon>
        <taxon>Bacillota</taxon>
        <taxon>Clostridia</taxon>
        <taxon>Eubacteriales</taxon>
        <taxon>Clostridiaceae</taxon>
        <taxon>Clostridium</taxon>
    </lineage>
</organism>
<accession>A0ABR8Q719</accession>
<dbReference type="RefSeq" id="WP_191750963.1">
    <property type="nucleotide sequence ID" value="NZ_JACSQZ010000067.1"/>
</dbReference>
<gene>
    <name evidence="1" type="ORF">H9660_13795</name>
</gene>
<reference evidence="1 2" key="1">
    <citation type="submission" date="2020-08" db="EMBL/GenBank/DDBJ databases">
        <title>A Genomic Blueprint of the Chicken Gut Microbiome.</title>
        <authorList>
            <person name="Gilroy R."/>
            <person name="Ravi A."/>
            <person name="Getino M."/>
            <person name="Pursley I."/>
            <person name="Horton D.L."/>
            <person name="Alikhan N.-F."/>
            <person name="Baker D."/>
            <person name="Gharbi K."/>
            <person name="Hall N."/>
            <person name="Watson M."/>
            <person name="Adriaenssens E.M."/>
            <person name="Foster-Nyarko E."/>
            <person name="Jarju S."/>
            <person name="Secka A."/>
            <person name="Antonio M."/>
            <person name="Oren A."/>
            <person name="Chaudhuri R."/>
            <person name="La Ragione R.M."/>
            <person name="Hildebrand F."/>
            <person name="Pallen M.J."/>
        </authorList>
    </citation>
    <scope>NUCLEOTIDE SEQUENCE [LARGE SCALE GENOMIC DNA]</scope>
    <source>
        <strain evidence="1 2">Sa3CUN1</strain>
    </source>
</reference>
<dbReference type="InterPro" id="IPR036390">
    <property type="entry name" value="WH_DNA-bd_sf"/>
</dbReference>
<keyword evidence="2" id="KW-1185">Reference proteome</keyword>
<dbReference type="EMBL" id="JACSQZ010000067">
    <property type="protein sequence ID" value="MBD7916218.1"/>
    <property type="molecule type" value="Genomic_DNA"/>
</dbReference>